<dbReference type="OrthoDB" id="20942at2"/>
<dbReference type="RefSeq" id="WP_115851859.1">
    <property type="nucleotide sequence ID" value="NZ_QTUC01000001.1"/>
</dbReference>
<organism evidence="1 2">
    <name type="scientific">Thermasporomyces composti</name>
    <dbReference type="NCBI Taxonomy" id="696763"/>
    <lineage>
        <taxon>Bacteria</taxon>
        <taxon>Bacillati</taxon>
        <taxon>Actinomycetota</taxon>
        <taxon>Actinomycetes</taxon>
        <taxon>Propionibacteriales</taxon>
        <taxon>Nocardioidaceae</taxon>
        <taxon>Thermasporomyces</taxon>
    </lineage>
</organism>
<evidence type="ECO:0000313" key="2">
    <source>
        <dbReference type="Proteomes" id="UP000256485"/>
    </source>
</evidence>
<proteinExistence type="predicted"/>
<name>A0A3D9V201_THECX</name>
<gene>
    <name evidence="1" type="ORF">DFJ64_1210</name>
</gene>
<dbReference type="Proteomes" id="UP000256485">
    <property type="component" value="Unassembled WGS sequence"/>
</dbReference>
<reference evidence="1 2" key="1">
    <citation type="submission" date="2018-08" db="EMBL/GenBank/DDBJ databases">
        <title>Sequencing the genomes of 1000 actinobacteria strains.</title>
        <authorList>
            <person name="Klenk H.-P."/>
        </authorList>
    </citation>
    <scope>NUCLEOTIDE SEQUENCE [LARGE SCALE GENOMIC DNA]</scope>
    <source>
        <strain evidence="1 2">DSM 22891</strain>
    </source>
</reference>
<sequence length="143" mass="16567">MAETGYAAFNKTVDKTNHILRKIEETYGWPKERRNQSYAALRTVLQALRDRLTVEEIPQLGAQLPMLVKGIYYEGWDPTKTPMKMNADEFLGRVREEFRFELPNGVDHLVRTVLSAIRDQVSQGEWEDVRSIVPKDVRHLLPA</sequence>
<dbReference type="InterPro" id="IPR018727">
    <property type="entry name" value="DUF2267"/>
</dbReference>
<evidence type="ECO:0000313" key="1">
    <source>
        <dbReference type="EMBL" id="REF35818.1"/>
    </source>
</evidence>
<dbReference type="AlphaFoldDB" id="A0A3D9V201"/>
<accession>A0A3D9V201</accession>
<comment type="caution">
    <text evidence="1">The sequence shown here is derived from an EMBL/GenBank/DDBJ whole genome shotgun (WGS) entry which is preliminary data.</text>
</comment>
<protein>
    <submittedName>
        <fullName evidence="1">Uncharacterized protein (DUF2267 family)</fullName>
    </submittedName>
</protein>
<keyword evidence="2" id="KW-1185">Reference proteome</keyword>
<dbReference type="InterPro" id="IPR038282">
    <property type="entry name" value="DUF2267_sf"/>
</dbReference>
<dbReference type="Gene3D" id="1.10.490.110">
    <property type="entry name" value="Uncharacterized conserved protein DUF2267"/>
    <property type="match status" value="1"/>
</dbReference>
<dbReference type="EMBL" id="QTUC01000001">
    <property type="protein sequence ID" value="REF35818.1"/>
    <property type="molecule type" value="Genomic_DNA"/>
</dbReference>
<dbReference type="Pfam" id="PF10025">
    <property type="entry name" value="DUF2267"/>
    <property type="match status" value="1"/>
</dbReference>